<dbReference type="InParanoid" id="A0A059D0Z8"/>
<dbReference type="AlphaFoldDB" id="A0A059D0Z8"/>
<feature type="domain" description="Peptidase A1" evidence="6">
    <location>
        <begin position="44"/>
        <end position="418"/>
    </location>
</feature>
<dbReference type="CDD" id="cd05489">
    <property type="entry name" value="xylanase_inhibitor_I_like"/>
    <property type="match status" value="1"/>
</dbReference>
<comment type="subcellular location">
    <subcellularLocation>
        <location evidence="1">Secreted</location>
        <location evidence="1">Extracellular space</location>
    </subcellularLocation>
</comment>
<dbReference type="eggNOG" id="KOG1339">
    <property type="taxonomic scope" value="Eukaryota"/>
</dbReference>
<evidence type="ECO:0000313" key="7">
    <source>
        <dbReference type="EMBL" id="KCW84282.1"/>
    </source>
</evidence>
<dbReference type="InterPro" id="IPR033868">
    <property type="entry name" value="Xylanase_inhibitor_I-like"/>
</dbReference>
<dbReference type="STRING" id="71139.A0A059D0Z8"/>
<evidence type="ECO:0000256" key="3">
    <source>
        <dbReference type="ARBA" id="ARBA00022525"/>
    </source>
</evidence>
<feature type="signal peptide" evidence="5">
    <location>
        <begin position="1"/>
        <end position="23"/>
    </location>
</feature>
<dbReference type="OMA" id="EITCANF"/>
<dbReference type="InterPro" id="IPR021109">
    <property type="entry name" value="Peptidase_aspartic_dom_sf"/>
</dbReference>
<keyword evidence="3" id="KW-0964">Secreted</keyword>
<reference evidence="7" key="1">
    <citation type="submission" date="2013-07" db="EMBL/GenBank/DDBJ databases">
        <title>The genome of Eucalyptus grandis.</title>
        <authorList>
            <person name="Schmutz J."/>
            <person name="Hayes R."/>
            <person name="Myburg A."/>
            <person name="Tuskan G."/>
            <person name="Grattapaglia D."/>
            <person name="Rokhsar D.S."/>
        </authorList>
    </citation>
    <scope>NUCLEOTIDE SEQUENCE</scope>
    <source>
        <tissue evidence="7">Leaf extractions</tissue>
    </source>
</reference>
<dbReference type="InterPro" id="IPR033121">
    <property type="entry name" value="PEPTIDASE_A1"/>
</dbReference>
<gene>
    <name evidence="7" type="ORF">EUGRSUZ_B01133</name>
</gene>
<proteinExistence type="inferred from homology"/>
<dbReference type="InterPro" id="IPR032861">
    <property type="entry name" value="TAXi_N"/>
</dbReference>
<name>A0A059D0Z8_EUCGR</name>
<evidence type="ECO:0000256" key="5">
    <source>
        <dbReference type="SAM" id="SignalP"/>
    </source>
</evidence>
<sequence>MAPSSEMLFLSFFLFLTVSQPQAKTFQPKALLLPVTKDSSLQQYTTQIKQRTPLVPIKLTIDVGGNFMWVKCEKGYVSSSYRYVPCGSKICKISRSGACVVKCPPPHRPGCNDNACSHFSYNPYTRISTLGEMAADAVLIQSTDGRSSGPMVFVPGLVFSCTFRSPSLLKGLSSGAEGIAGLGRSLVSLPSLFASAFKFQRIFAMCLSSSSQSNGVIIFGDGPYEFQPKKEVSKSLMYTPLVRNPKSTRRYYSKDDLSTDYFIRLTSIKINGRAVPLNMSLLHINEEGKGGTKISTFDPYTVMERSIFMAVLKVFMEETKGVTRVPSVKPFQYCISSKNLGSTRVGPPVPTIDLGLHHKSVSWRIFGANSMVQLKDDVLCLGFVDGGLNPRTSVVIGGHQLEDNLLQFDLVKRRLGFTSSLLYMQTTCTNFNFTSSV</sequence>
<dbReference type="PANTHER" id="PTHR47965">
    <property type="entry name" value="ASPARTYL PROTEASE-RELATED"/>
    <property type="match status" value="1"/>
</dbReference>
<evidence type="ECO:0000256" key="1">
    <source>
        <dbReference type="ARBA" id="ARBA00004239"/>
    </source>
</evidence>
<dbReference type="Pfam" id="PF14541">
    <property type="entry name" value="TAXi_C"/>
    <property type="match status" value="1"/>
</dbReference>
<evidence type="ECO:0000256" key="4">
    <source>
        <dbReference type="ARBA" id="ARBA00022729"/>
    </source>
</evidence>
<feature type="chain" id="PRO_5001569818" description="Peptidase A1 domain-containing protein" evidence="5">
    <location>
        <begin position="24"/>
        <end position="437"/>
    </location>
</feature>
<dbReference type="Pfam" id="PF14543">
    <property type="entry name" value="TAXi_N"/>
    <property type="match status" value="1"/>
</dbReference>
<dbReference type="GO" id="GO:0006508">
    <property type="term" value="P:proteolysis"/>
    <property type="evidence" value="ECO:0007669"/>
    <property type="project" value="InterPro"/>
</dbReference>
<evidence type="ECO:0000259" key="6">
    <source>
        <dbReference type="PROSITE" id="PS51767"/>
    </source>
</evidence>
<dbReference type="Gene3D" id="2.40.70.10">
    <property type="entry name" value="Acid Proteases"/>
    <property type="match status" value="2"/>
</dbReference>
<dbReference type="FunFam" id="2.40.70.10:FF:000041">
    <property type="entry name" value="Basic 7S globulin"/>
    <property type="match status" value="1"/>
</dbReference>
<dbReference type="GO" id="GO:0005576">
    <property type="term" value="C:extracellular region"/>
    <property type="evidence" value="ECO:0007669"/>
    <property type="project" value="UniProtKB-SubCell"/>
</dbReference>
<keyword evidence="4 5" id="KW-0732">Signal</keyword>
<dbReference type="InterPro" id="IPR001461">
    <property type="entry name" value="Aspartic_peptidase_A1"/>
</dbReference>
<dbReference type="SUPFAM" id="SSF50630">
    <property type="entry name" value="Acid proteases"/>
    <property type="match status" value="1"/>
</dbReference>
<dbReference type="GO" id="GO:0004190">
    <property type="term" value="F:aspartic-type endopeptidase activity"/>
    <property type="evidence" value="ECO:0007669"/>
    <property type="project" value="InterPro"/>
</dbReference>
<organism evidence="7">
    <name type="scientific">Eucalyptus grandis</name>
    <name type="common">Flooded gum</name>
    <dbReference type="NCBI Taxonomy" id="71139"/>
    <lineage>
        <taxon>Eukaryota</taxon>
        <taxon>Viridiplantae</taxon>
        <taxon>Streptophyta</taxon>
        <taxon>Embryophyta</taxon>
        <taxon>Tracheophyta</taxon>
        <taxon>Spermatophyta</taxon>
        <taxon>Magnoliopsida</taxon>
        <taxon>eudicotyledons</taxon>
        <taxon>Gunneridae</taxon>
        <taxon>Pentapetalae</taxon>
        <taxon>rosids</taxon>
        <taxon>malvids</taxon>
        <taxon>Myrtales</taxon>
        <taxon>Myrtaceae</taxon>
        <taxon>Myrtoideae</taxon>
        <taxon>Eucalypteae</taxon>
        <taxon>Eucalyptus</taxon>
    </lineage>
</organism>
<dbReference type="PANTHER" id="PTHR47965:SF22">
    <property type="entry name" value="EUKARYOTIC ASPARTYL PROTEASE FAMILY PROTEIN"/>
    <property type="match status" value="1"/>
</dbReference>
<dbReference type="PROSITE" id="PS51767">
    <property type="entry name" value="PEPTIDASE_A1"/>
    <property type="match status" value="1"/>
</dbReference>
<evidence type="ECO:0000256" key="2">
    <source>
        <dbReference type="ARBA" id="ARBA00007447"/>
    </source>
</evidence>
<comment type="similarity">
    <text evidence="2">Belongs to the peptidase A1 family.</text>
</comment>
<dbReference type="InterPro" id="IPR032799">
    <property type="entry name" value="TAXi_C"/>
</dbReference>
<accession>A0A059D0Z8</accession>
<dbReference type="EMBL" id="KK198754">
    <property type="protein sequence ID" value="KCW84282.1"/>
    <property type="molecule type" value="Genomic_DNA"/>
</dbReference>
<dbReference type="Gramene" id="KCW84282">
    <property type="protein sequence ID" value="KCW84282"/>
    <property type="gene ID" value="EUGRSUZ_B01133"/>
</dbReference>
<dbReference type="FunFam" id="2.40.70.10:FF:000045">
    <property type="entry name" value="Basic 7S globulin"/>
    <property type="match status" value="1"/>
</dbReference>
<protein>
    <recommendedName>
        <fullName evidence="6">Peptidase A1 domain-containing protein</fullName>
    </recommendedName>
</protein>